<organism evidence="1">
    <name type="scientific">viral metagenome</name>
    <dbReference type="NCBI Taxonomy" id="1070528"/>
    <lineage>
        <taxon>unclassified sequences</taxon>
        <taxon>metagenomes</taxon>
        <taxon>organismal metagenomes</taxon>
    </lineage>
</organism>
<protein>
    <submittedName>
        <fullName evidence="1">Uncharacterized protein</fullName>
    </submittedName>
</protein>
<dbReference type="AlphaFoldDB" id="A0A6C0EID6"/>
<reference evidence="1" key="1">
    <citation type="journal article" date="2020" name="Nature">
        <title>Giant virus diversity and host interactions through global metagenomics.</title>
        <authorList>
            <person name="Schulz F."/>
            <person name="Roux S."/>
            <person name="Paez-Espino D."/>
            <person name="Jungbluth S."/>
            <person name="Walsh D.A."/>
            <person name="Denef V.J."/>
            <person name="McMahon K.D."/>
            <person name="Konstantinidis K.T."/>
            <person name="Eloe-Fadrosh E.A."/>
            <person name="Kyrpides N.C."/>
            <person name="Woyke T."/>
        </authorList>
    </citation>
    <scope>NUCLEOTIDE SEQUENCE</scope>
    <source>
        <strain evidence="1">GVMAG-M-3300001351-8</strain>
    </source>
</reference>
<evidence type="ECO:0000313" key="1">
    <source>
        <dbReference type="EMBL" id="QHT28936.1"/>
    </source>
</evidence>
<accession>A0A6C0EID6</accession>
<dbReference type="EMBL" id="MN738866">
    <property type="protein sequence ID" value="QHT28936.1"/>
    <property type="molecule type" value="Genomic_DNA"/>
</dbReference>
<sequence length="30" mass="3430">MNNNKKLLLLGGLDIIINNIEFEMDTVILK</sequence>
<name>A0A6C0EID6_9ZZZZ</name>
<proteinExistence type="predicted"/>